<reference evidence="1 2" key="1">
    <citation type="submission" date="2017-12" db="EMBL/GenBank/DDBJ databases">
        <title>Comparative genomics of Botrytis spp.</title>
        <authorList>
            <person name="Valero-Jimenez C.A."/>
            <person name="Tapia P."/>
            <person name="Veloso J."/>
            <person name="Silva-Moreno E."/>
            <person name="Staats M."/>
            <person name="Valdes J.H."/>
            <person name="Van Kan J.A.L."/>
        </authorList>
    </citation>
    <scope>NUCLEOTIDE SEQUENCE [LARGE SCALE GENOMIC DNA]</scope>
    <source>
        <strain evidence="1 2">MUCL11595</strain>
    </source>
</reference>
<proteinExistence type="predicted"/>
<protein>
    <submittedName>
        <fullName evidence="1">Uncharacterized protein</fullName>
    </submittedName>
</protein>
<keyword evidence="2" id="KW-1185">Reference proteome</keyword>
<dbReference type="EMBL" id="PQXN01000077">
    <property type="protein sequence ID" value="TGO56471.1"/>
    <property type="molecule type" value="Genomic_DNA"/>
</dbReference>
<dbReference type="Proteomes" id="UP000297527">
    <property type="component" value="Unassembled WGS sequence"/>
</dbReference>
<sequence>MYSTSGNLDVIGEAHPGLPSDTRFDVFVRRQRDVKELLIEEAMIAEEAISTVAGVVVRNPFGQRNSSSAFKTRAFDAWKCGAWE</sequence>
<evidence type="ECO:0000313" key="2">
    <source>
        <dbReference type="Proteomes" id="UP000297527"/>
    </source>
</evidence>
<name>A0A4Z1I4D9_9HELO</name>
<gene>
    <name evidence="1" type="ORF">BCON_0077g00250</name>
</gene>
<organism evidence="1 2">
    <name type="scientific">Botryotinia convoluta</name>
    <dbReference type="NCBI Taxonomy" id="54673"/>
    <lineage>
        <taxon>Eukaryota</taxon>
        <taxon>Fungi</taxon>
        <taxon>Dikarya</taxon>
        <taxon>Ascomycota</taxon>
        <taxon>Pezizomycotina</taxon>
        <taxon>Leotiomycetes</taxon>
        <taxon>Helotiales</taxon>
        <taxon>Sclerotiniaceae</taxon>
        <taxon>Botryotinia</taxon>
    </lineage>
</organism>
<evidence type="ECO:0000313" key="1">
    <source>
        <dbReference type="EMBL" id="TGO56471.1"/>
    </source>
</evidence>
<comment type="caution">
    <text evidence="1">The sequence shown here is derived from an EMBL/GenBank/DDBJ whole genome shotgun (WGS) entry which is preliminary data.</text>
</comment>
<accession>A0A4Z1I4D9</accession>
<dbReference type="AlphaFoldDB" id="A0A4Z1I4D9"/>